<evidence type="ECO:0000313" key="2">
    <source>
        <dbReference type="EMBL" id="QAZ69680.1"/>
    </source>
</evidence>
<evidence type="ECO:0000313" key="3">
    <source>
        <dbReference type="Proteomes" id="UP000293296"/>
    </source>
</evidence>
<keyword evidence="1" id="KW-0472">Membrane</keyword>
<keyword evidence="1" id="KW-0812">Transmembrane</keyword>
<name>A0A4P6HU11_9BACT</name>
<feature type="transmembrane region" description="Helical" evidence="1">
    <location>
        <begin position="51"/>
        <end position="68"/>
    </location>
</feature>
<dbReference type="Proteomes" id="UP000293296">
    <property type="component" value="Plasmid pDCAR3"/>
</dbReference>
<dbReference type="KEGG" id="dcb:C3Y92_20605"/>
<dbReference type="AlphaFoldDB" id="A0A4P6HU11"/>
<keyword evidence="3" id="KW-1185">Reference proteome</keyword>
<organism evidence="2 3">
    <name type="scientific">Solidesulfovibrio carbinolicus</name>
    <dbReference type="NCBI Taxonomy" id="296842"/>
    <lineage>
        <taxon>Bacteria</taxon>
        <taxon>Pseudomonadati</taxon>
        <taxon>Thermodesulfobacteriota</taxon>
        <taxon>Desulfovibrionia</taxon>
        <taxon>Desulfovibrionales</taxon>
        <taxon>Desulfovibrionaceae</taxon>
        <taxon>Solidesulfovibrio</taxon>
    </lineage>
</organism>
<gene>
    <name evidence="2" type="ORF">C3Y92_20605</name>
</gene>
<evidence type="ECO:0000256" key="1">
    <source>
        <dbReference type="SAM" id="Phobius"/>
    </source>
</evidence>
<geneLocation type="plasmid" evidence="3">
    <name>pdcar3</name>
</geneLocation>
<reference evidence="2 3" key="1">
    <citation type="submission" date="2018-02" db="EMBL/GenBank/DDBJ databases">
        <title>Genome sequence of Desulfovibrio carbinolicus DSM 3852.</title>
        <authorList>
            <person name="Wilbanks E."/>
            <person name="Skennerton C.T."/>
            <person name="Orphan V.J."/>
        </authorList>
    </citation>
    <scope>NUCLEOTIDE SEQUENCE [LARGE SCALE GENOMIC DNA]</scope>
    <source>
        <strain evidence="2 3">DSM 3852</strain>
        <plasmid evidence="3">pdcar3</plasmid>
    </source>
</reference>
<keyword evidence="2" id="KW-0614">Plasmid</keyword>
<keyword evidence="1" id="KW-1133">Transmembrane helix</keyword>
<accession>A0A4P6HU11</accession>
<sequence>MENGIKKVFAIVKILLVDDKLPKVSVARHNKLTSAYKIVFIFNFDPFFENVLVKCAVLAFFAITFVVLEHHTHPFALFVV</sequence>
<protein>
    <submittedName>
        <fullName evidence="2">Uncharacterized protein</fullName>
    </submittedName>
</protein>
<proteinExistence type="predicted"/>
<dbReference type="EMBL" id="CP026541">
    <property type="protein sequence ID" value="QAZ69680.1"/>
    <property type="molecule type" value="Genomic_DNA"/>
</dbReference>